<evidence type="ECO:0000256" key="13">
    <source>
        <dbReference type="ARBA" id="ARBA00023170"/>
    </source>
</evidence>
<dbReference type="InterPro" id="IPR011009">
    <property type="entry name" value="Kinase-like_dom_sf"/>
</dbReference>
<dbReference type="STRING" id="63057.A0A2P5ERJ5"/>
<evidence type="ECO:0000256" key="4">
    <source>
        <dbReference type="ARBA" id="ARBA00022679"/>
    </source>
</evidence>
<evidence type="ECO:0000313" key="20">
    <source>
        <dbReference type="EMBL" id="PON88163.1"/>
    </source>
</evidence>
<evidence type="ECO:0000256" key="2">
    <source>
        <dbReference type="ARBA" id="ARBA00022527"/>
    </source>
</evidence>
<dbReference type="OrthoDB" id="4062651at2759"/>
<comment type="caution">
    <text evidence="20">The sequence shown here is derived from an EMBL/GenBank/DDBJ whole genome shotgun (WGS) entry which is preliminary data.</text>
</comment>
<dbReference type="InterPro" id="IPR017441">
    <property type="entry name" value="Protein_kinase_ATP_BS"/>
</dbReference>
<dbReference type="FunFam" id="3.30.200.20:FF:000142">
    <property type="entry name" value="Cysteine-rich receptor-like protein kinase 10"/>
    <property type="match status" value="1"/>
</dbReference>
<evidence type="ECO:0000256" key="8">
    <source>
        <dbReference type="ARBA" id="ARBA00022741"/>
    </source>
</evidence>
<gene>
    <name evidence="20" type="ORF">TorRG33x02_159920</name>
</gene>
<evidence type="ECO:0008006" key="22">
    <source>
        <dbReference type="Google" id="ProtNLM"/>
    </source>
</evidence>
<feature type="domain" description="Gnk2-homologous" evidence="19">
    <location>
        <begin position="49"/>
        <end position="152"/>
    </location>
</feature>
<sequence>TMNKYGSYTLISLGTLKMTPSTLILFFLVTFIHLLIPSLAQFTGCTSTADYCWNCSDIGNFSANGVYYVNLNNLLLSLSSIGQNNLGFYNVSSGKEPDKVNAIGLCRGDLDSASCQSCLNVTSHMVLGLCPNQKEAILWGELCMVRYSNNTSIFHVMNEEPNGTIPSPNEALDAQQFTAVLKPLLDDLISKAASDVRKYQLGSAKVPNAGTIYALVQCTPDLTEKECSDCLQDSSSKIPVCCAGKTGGRVLTPSCTLRYEAEQFYNTTVPQQSGSCAQSAEYCWNCFDFENETSNSIFMGNLNNLLSSFNSDKIQSVYGFFNSSLGENPNRVNAIGLCRGDLSPETCRSCVTNSSQRLLASCPNRREAILWDELCMVRYSNKSIFYTRQDDPRIYVPSPNEAWDPDLFKLTLKPLLDNLTSEASSGDSSKKYASGQSSVPGYETIYATAQCTPDLDKDECSGCLDEGVLFVPQQFDGKQGGRILKPSCNLRYEVTPFFEPTADLPLSPNSSKGKSKTTRTVVIAVIPSVAVVVLIISACIFLKLTRKPSEKPETAEEISLAESLQFDFGTISAATDEFSDTNKLGQGGFGAVYRGRLPDGQHIAVKRLSKNSGQGDQEFKNEVMLLAKLQHRNLVRLLGFCIDENERLLVYEYVPNSSLDRFIFDPTKRAELDWDKRYKIISGIARGLLYLHEDSRLRIIHRDLKASNILLDEEMNPKISDFGMARLFVFDQTQGATSRVVGTYGYMAPEYALHGLFSVKSDIFSFGVLVLEMVSGEKNSYVQNGEVVEDLLTSAWKNWREGTASNLIDPTISVGSRTEIMRCIHIGLLCVQENVADRPTMHSIVLMLNSHSATLAVPSKPAYFTHSSFGPDMSLASNTNSGVTQSDNSKSDSVQGSANEASISELYHR</sequence>
<dbReference type="InterPro" id="IPR002902">
    <property type="entry name" value="GNK2"/>
</dbReference>
<dbReference type="SUPFAM" id="SSF56112">
    <property type="entry name" value="Protein kinase-like (PK-like)"/>
    <property type="match status" value="1"/>
</dbReference>
<dbReference type="PROSITE" id="PS00107">
    <property type="entry name" value="PROTEIN_KINASE_ATP"/>
    <property type="match status" value="1"/>
</dbReference>
<keyword evidence="6" id="KW-0732">Signal</keyword>
<evidence type="ECO:0000259" key="18">
    <source>
        <dbReference type="PROSITE" id="PS50011"/>
    </source>
</evidence>
<evidence type="ECO:0000256" key="17">
    <source>
        <dbReference type="SAM" id="Phobius"/>
    </source>
</evidence>
<dbReference type="Proteomes" id="UP000237000">
    <property type="component" value="Unassembled WGS sequence"/>
</dbReference>
<dbReference type="FunFam" id="3.30.430.20:FF:000003">
    <property type="entry name" value="Cysteine-rich RLK (RECEPTOR-like protein kinase) 10"/>
    <property type="match status" value="2"/>
</dbReference>
<dbReference type="InterPro" id="IPR000719">
    <property type="entry name" value="Prot_kinase_dom"/>
</dbReference>
<keyword evidence="9" id="KW-0418">Kinase</keyword>
<keyword evidence="2" id="KW-0723">Serine/threonine-protein kinase</keyword>
<keyword evidence="11 17" id="KW-1133">Transmembrane helix</keyword>
<dbReference type="SMART" id="SM00220">
    <property type="entry name" value="S_TKc"/>
    <property type="match status" value="1"/>
</dbReference>
<keyword evidence="4" id="KW-0808">Transferase</keyword>
<dbReference type="FunFam" id="1.10.510.10:FF:000343">
    <property type="entry name" value="Cysteine-rich receptor-like protein kinase 28"/>
    <property type="match status" value="1"/>
</dbReference>
<dbReference type="CDD" id="cd23509">
    <property type="entry name" value="Gnk2-like"/>
    <property type="match status" value="4"/>
</dbReference>
<evidence type="ECO:0000256" key="16">
    <source>
        <dbReference type="SAM" id="MobiDB-lite"/>
    </source>
</evidence>
<keyword evidence="7" id="KW-0677">Repeat</keyword>
<evidence type="ECO:0000256" key="6">
    <source>
        <dbReference type="ARBA" id="ARBA00022729"/>
    </source>
</evidence>
<evidence type="ECO:0000256" key="5">
    <source>
        <dbReference type="ARBA" id="ARBA00022692"/>
    </source>
</evidence>
<evidence type="ECO:0000313" key="21">
    <source>
        <dbReference type="Proteomes" id="UP000237000"/>
    </source>
</evidence>
<evidence type="ECO:0000256" key="15">
    <source>
        <dbReference type="PROSITE-ProRule" id="PRU10141"/>
    </source>
</evidence>
<feature type="binding site" evidence="15">
    <location>
        <position position="606"/>
    </location>
    <ligand>
        <name>ATP</name>
        <dbReference type="ChEBI" id="CHEBI:30616"/>
    </ligand>
</feature>
<keyword evidence="3" id="KW-0597">Phosphoprotein</keyword>
<evidence type="ECO:0000256" key="7">
    <source>
        <dbReference type="ARBA" id="ARBA00022737"/>
    </source>
</evidence>
<dbReference type="GO" id="GO:0004674">
    <property type="term" value="F:protein serine/threonine kinase activity"/>
    <property type="evidence" value="ECO:0007669"/>
    <property type="project" value="UniProtKB-KW"/>
</dbReference>
<keyword evidence="5 17" id="KW-0812">Transmembrane</keyword>
<evidence type="ECO:0000256" key="1">
    <source>
        <dbReference type="ARBA" id="ARBA00004167"/>
    </source>
</evidence>
<accession>A0A2P5ERJ5</accession>
<keyword evidence="8 15" id="KW-0547">Nucleotide-binding</keyword>
<feature type="domain" description="Gnk2-homologous" evidence="19">
    <location>
        <begin position="390"/>
        <end position="497"/>
    </location>
</feature>
<feature type="non-terminal residue" evidence="20">
    <location>
        <position position="1"/>
    </location>
</feature>
<dbReference type="InterPro" id="IPR038408">
    <property type="entry name" value="GNK2_sf"/>
</dbReference>
<reference evidence="21" key="1">
    <citation type="submission" date="2016-06" db="EMBL/GenBank/DDBJ databases">
        <title>Parallel loss of symbiosis genes in relatives of nitrogen-fixing non-legume Parasponia.</title>
        <authorList>
            <person name="Van Velzen R."/>
            <person name="Holmer R."/>
            <person name="Bu F."/>
            <person name="Rutten L."/>
            <person name="Van Zeijl A."/>
            <person name="Liu W."/>
            <person name="Santuari L."/>
            <person name="Cao Q."/>
            <person name="Sharma T."/>
            <person name="Shen D."/>
            <person name="Roswanjaya Y."/>
            <person name="Wardhani T."/>
            <person name="Kalhor M.S."/>
            <person name="Jansen J."/>
            <person name="Van den Hoogen J."/>
            <person name="Gungor B."/>
            <person name="Hartog M."/>
            <person name="Hontelez J."/>
            <person name="Verver J."/>
            <person name="Yang W.-C."/>
            <person name="Schijlen E."/>
            <person name="Repin R."/>
            <person name="Schilthuizen M."/>
            <person name="Schranz E."/>
            <person name="Heidstra R."/>
            <person name="Miyata K."/>
            <person name="Fedorova E."/>
            <person name="Kohlen W."/>
            <person name="Bisseling T."/>
            <person name="Smit S."/>
            <person name="Geurts R."/>
        </authorList>
    </citation>
    <scope>NUCLEOTIDE SEQUENCE [LARGE SCALE GENOMIC DNA]</scope>
    <source>
        <strain evidence="21">cv. RG33-2</strain>
    </source>
</reference>
<dbReference type="Gene3D" id="3.30.200.20">
    <property type="entry name" value="Phosphorylase Kinase, domain 1"/>
    <property type="match status" value="1"/>
</dbReference>
<feature type="domain" description="Protein kinase" evidence="18">
    <location>
        <begin position="578"/>
        <end position="854"/>
    </location>
</feature>
<dbReference type="Pfam" id="PF07714">
    <property type="entry name" value="PK_Tyr_Ser-Thr"/>
    <property type="match status" value="1"/>
</dbReference>
<evidence type="ECO:0000259" key="19">
    <source>
        <dbReference type="PROSITE" id="PS51473"/>
    </source>
</evidence>
<dbReference type="PROSITE" id="PS00108">
    <property type="entry name" value="PROTEIN_KINASE_ST"/>
    <property type="match status" value="1"/>
</dbReference>
<evidence type="ECO:0000256" key="10">
    <source>
        <dbReference type="ARBA" id="ARBA00022840"/>
    </source>
</evidence>
<feature type="transmembrane region" description="Helical" evidence="17">
    <location>
        <begin position="521"/>
        <end position="542"/>
    </location>
</feature>
<dbReference type="FunCoup" id="A0A2P5ERJ5">
    <property type="interactions" value="174"/>
</dbReference>
<dbReference type="InParanoid" id="A0A2P5ERJ5"/>
<evidence type="ECO:0000256" key="14">
    <source>
        <dbReference type="ARBA" id="ARBA00023180"/>
    </source>
</evidence>
<dbReference type="AlphaFoldDB" id="A0A2P5ERJ5"/>
<dbReference type="CDD" id="cd14066">
    <property type="entry name" value="STKc_IRAK"/>
    <property type="match status" value="1"/>
</dbReference>
<dbReference type="PANTHER" id="PTHR27002">
    <property type="entry name" value="RECEPTOR-LIKE SERINE/THREONINE-PROTEIN KINASE SD1-8"/>
    <property type="match status" value="1"/>
</dbReference>
<keyword evidence="13" id="KW-0675">Receptor</keyword>
<evidence type="ECO:0000256" key="3">
    <source>
        <dbReference type="ARBA" id="ARBA00022553"/>
    </source>
</evidence>
<proteinExistence type="predicted"/>
<dbReference type="Pfam" id="PF01657">
    <property type="entry name" value="Stress-antifung"/>
    <property type="match status" value="4"/>
</dbReference>
<dbReference type="GO" id="GO:0005524">
    <property type="term" value="F:ATP binding"/>
    <property type="evidence" value="ECO:0007669"/>
    <property type="project" value="UniProtKB-UniRule"/>
</dbReference>
<dbReference type="GO" id="GO:0009737">
    <property type="term" value="P:response to abscisic acid"/>
    <property type="evidence" value="ECO:0007669"/>
    <property type="project" value="UniProtKB-ARBA"/>
</dbReference>
<keyword evidence="14" id="KW-0325">Glycoprotein</keyword>
<name>A0A2P5ERJ5_TREOI</name>
<keyword evidence="12 17" id="KW-0472">Membrane</keyword>
<dbReference type="Gene3D" id="3.30.430.20">
    <property type="entry name" value="Gnk2 domain, C-X8-C-X2-C motif"/>
    <property type="match status" value="4"/>
</dbReference>
<dbReference type="PANTHER" id="PTHR27002:SF861">
    <property type="entry name" value="CYSTEINE-RICH RECEPTOR-LIKE PROTEIN KINASE 14 ISOFORM X1"/>
    <property type="match status" value="1"/>
</dbReference>
<dbReference type="PROSITE" id="PS51473">
    <property type="entry name" value="GNK2"/>
    <property type="match status" value="4"/>
</dbReference>
<feature type="domain" description="Gnk2-homologous" evidence="19">
    <location>
        <begin position="159"/>
        <end position="264"/>
    </location>
</feature>
<dbReference type="InterPro" id="IPR008271">
    <property type="entry name" value="Ser/Thr_kinase_AS"/>
</dbReference>
<dbReference type="EMBL" id="JXTC01000108">
    <property type="protein sequence ID" value="PON88163.1"/>
    <property type="molecule type" value="Genomic_DNA"/>
</dbReference>
<dbReference type="FunFam" id="3.30.430.20:FF:000002">
    <property type="entry name" value="Cysteine-rich receptor-like protein kinase 10"/>
    <property type="match status" value="2"/>
</dbReference>
<evidence type="ECO:0000256" key="9">
    <source>
        <dbReference type="ARBA" id="ARBA00022777"/>
    </source>
</evidence>
<protein>
    <recommendedName>
        <fullName evidence="22">Cysteine rich receptor like kinase</fullName>
    </recommendedName>
</protein>
<feature type="compositionally biased region" description="Polar residues" evidence="16">
    <location>
        <begin position="875"/>
        <end position="902"/>
    </location>
</feature>
<comment type="subcellular location">
    <subcellularLocation>
        <location evidence="1">Membrane</location>
        <topology evidence="1">Single-pass membrane protein</topology>
    </subcellularLocation>
</comment>
<dbReference type="Gene3D" id="1.10.510.10">
    <property type="entry name" value="Transferase(Phosphotransferase) domain 1"/>
    <property type="match status" value="1"/>
</dbReference>
<evidence type="ECO:0000256" key="11">
    <source>
        <dbReference type="ARBA" id="ARBA00022989"/>
    </source>
</evidence>
<keyword evidence="10 15" id="KW-0067">ATP-binding</keyword>
<dbReference type="GO" id="GO:0005886">
    <property type="term" value="C:plasma membrane"/>
    <property type="evidence" value="ECO:0007669"/>
    <property type="project" value="TreeGrafter"/>
</dbReference>
<dbReference type="PROSITE" id="PS50011">
    <property type="entry name" value="PROTEIN_KINASE_DOM"/>
    <property type="match status" value="1"/>
</dbReference>
<dbReference type="InterPro" id="IPR001245">
    <property type="entry name" value="Ser-Thr/Tyr_kinase_cat_dom"/>
</dbReference>
<feature type="domain" description="Gnk2-homologous" evidence="19">
    <location>
        <begin position="280"/>
        <end position="384"/>
    </location>
</feature>
<organism evidence="20 21">
    <name type="scientific">Trema orientale</name>
    <name type="common">Charcoal tree</name>
    <name type="synonym">Celtis orientalis</name>
    <dbReference type="NCBI Taxonomy" id="63057"/>
    <lineage>
        <taxon>Eukaryota</taxon>
        <taxon>Viridiplantae</taxon>
        <taxon>Streptophyta</taxon>
        <taxon>Embryophyta</taxon>
        <taxon>Tracheophyta</taxon>
        <taxon>Spermatophyta</taxon>
        <taxon>Magnoliopsida</taxon>
        <taxon>eudicotyledons</taxon>
        <taxon>Gunneridae</taxon>
        <taxon>Pentapetalae</taxon>
        <taxon>rosids</taxon>
        <taxon>fabids</taxon>
        <taxon>Rosales</taxon>
        <taxon>Cannabaceae</taxon>
        <taxon>Trema</taxon>
    </lineage>
</organism>
<feature type="region of interest" description="Disordered" evidence="16">
    <location>
        <begin position="875"/>
        <end position="909"/>
    </location>
</feature>
<evidence type="ECO:0000256" key="12">
    <source>
        <dbReference type="ARBA" id="ARBA00023136"/>
    </source>
</evidence>
<keyword evidence="21" id="KW-1185">Reference proteome</keyword>